<feature type="domain" description="F-box" evidence="1">
    <location>
        <begin position="49"/>
        <end position="97"/>
    </location>
</feature>
<evidence type="ECO:0000259" key="1">
    <source>
        <dbReference type="PROSITE" id="PS50181"/>
    </source>
</evidence>
<gene>
    <name evidence="2" type="ORF">DM02DRAFT_81029</name>
</gene>
<proteinExistence type="predicted"/>
<dbReference type="Proteomes" id="UP000244855">
    <property type="component" value="Unassembled WGS sequence"/>
</dbReference>
<keyword evidence="3" id="KW-1185">Reference proteome</keyword>
<organism evidence="2 3">
    <name type="scientific">Periconia macrospinosa</name>
    <dbReference type="NCBI Taxonomy" id="97972"/>
    <lineage>
        <taxon>Eukaryota</taxon>
        <taxon>Fungi</taxon>
        <taxon>Dikarya</taxon>
        <taxon>Ascomycota</taxon>
        <taxon>Pezizomycotina</taxon>
        <taxon>Dothideomycetes</taxon>
        <taxon>Pleosporomycetidae</taxon>
        <taxon>Pleosporales</taxon>
        <taxon>Massarineae</taxon>
        <taxon>Periconiaceae</taxon>
        <taxon>Periconia</taxon>
    </lineage>
</organism>
<dbReference type="Gene3D" id="3.80.10.10">
    <property type="entry name" value="Ribonuclease Inhibitor"/>
    <property type="match status" value="1"/>
</dbReference>
<dbReference type="EMBL" id="KZ805434">
    <property type="protein sequence ID" value="PVH97547.1"/>
    <property type="molecule type" value="Genomic_DNA"/>
</dbReference>
<dbReference type="STRING" id="97972.A0A2V1DHB3"/>
<dbReference type="InterPro" id="IPR036047">
    <property type="entry name" value="F-box-like_dom_sf"/>
</dbReference>
<name>A0A2V1DHB3_9PLEO</name>
<dbReference type="CDD" id="cd09917">
    <property type="entry name" value="F-box_SF"/>
    <property type="match status" value="1"/>
</dbReference>
<reference evidence="2 3" key="1">
    <citation type="journal article" date="2018" name="Sci. Rep.">
        <title>Comparative genomics provides insights into the lifestyle and reveals functional heterogeneity of dark septate endophytic fungi.</title>
        <authorList>
            <person name="Knapp D.G."/>
            <person name="Nemeth J.B."/>
            <person name="Barry K."/>
            <person name="Hainaut M."/>
            <person name="Henrissat B."/>
            <person name="Johnson J."/>
            <person name="Kuo A."/>
            <person name="Lim J.H.P."/>
            <person name="Lipzen A."/>
            <person name="Nolan M."/>
            <person name="Ohm R.A."/>
            <person name="Tamas L."/>
            <person name="Grigoriev I.V."/>
            <person name="Spatafora J.W."/>
            <person name="Nagy L.G."/>
            <person name="Kovacs G.M."/>
        </authorList>
    </citation>
    <scope>NUCLEOTIDE SEQUENCE [LARGE SCALE GENOMIC DNA]</scope>
    <source>
        <strain evidence="2 3">DSE2036</strain>
    </source>
</reference>
<dbReference type="Pfam" id="PF00646">
    <property type="entry name" value="F-box"/>
    <property type="match status" value="1"/>
</dbReference>
<evidence type="ECO:0000313" key="3">
    <source>
        <dbReference type="Proteomes" id="UP000244855"/>
    </source>
</evidence>
<dbReference type="InterPro" id="IPR032675">
    <property type="entry name" value="LRR_dom_sf"/>
</dbReference>
<dbReference type="AlphaFoldDB" id="A0A2V1DHB3"/>
<dbReference type="SUPFAM" id="SSF81383">
    <property type="entry name" value="F-box domain"/>
    <property type="match status" value="1"/>
</dbReference>
<dbReference type="OrthoDB" id="2520703at2759"/>
<sequence>MPRPIAARPLHAPHSIIASEEFPPLPSQTSQHAPPGTSCVFRATGGVSASAIMRLPDELWVDILHHLRLHCFSNYIRLSLVNRKLYYLVRNSLYVRYDSYSKQAYPFMRTIMSNQELGKLVRYVHFSYLRPVNSWETNGKKYPPVDRKYFCPTITDKGIVKSALKALNIPKWRDWATDCNDAINASGQEVLYTTILMYAPNIEKLVIDYEEYSAYKPRFVDLFRWTVNGGRFGRVHRFSHLRFVRVHAGPIRIVRLAPIFKLPALRRLKLVDVKEWAGDRGKSLRELKRSLPPVGTCTLECLTLDECHIGSDVIDILLQCIHSLRVFKHLLTGELDEVPDGPVLHYPTLSTSLLRFKNTLERISLGAQLLYSSDVVQGQLGDLSEFTSITHFQAPIEALADLKCLEQYFVPENVSFLPKYFPPLAKTLIIQFPECTAFALTLVREGILNAQQQGLLPSVNKLKFWDSESIVSIGYYDGDSDDAEMESDETDE</sequence>
<dbReference type="PROSITE" id="PS50181">
    <property type="entry name" value="FBOX"/>
    <property type="match status" value="1"/>
</dbReference>
<evidence type="ECO:0000313" key="2">
    <source>
        <dbReference type="EMBL" id="PVH97547.1"/>
    </source>
</evidence>
<dbReference type="InterPro" id="IPR001810">
    <property type="entry name" value="F-box_dom"/>
</dbReference>
<accession>A0A2V1DHB3</accession>
<protein>
    <recommendedName>
        <fullName evidence="1">F-box domain-containing protein</fullName>
    </recommendedName>
</protein>